<keyword evidence="4" id="KW-1185">Reference proteome</keyword>
<comment type="caution">
    <text evidence="3">The sequence shown here is derived from an EMBL/GenBank/DDBJ whole genome shotgun (WGS) entry which is preliminary data.</text>
</comment>
<dbReference type="Pfam" id="PF22504">
    <property type="entry name" value="DUF6993"/>
    <property type="match status" value="1"/>
</dbReference>
<organism evidence="3 4">
    <name type="scientific">Leifsonella bigeumensis</name>
    <dbReference type="NCBI Taxonomy" id="433643"/>
    <lineage>
        <taxon>Bacteria</taxon>
        <taxon>Bacillati</taxon>
        <taxon>Actinomycetota</taxon>
        <taxon>Actinomycetes</taxon>
        <taxon>Micrococcales</taxon>
        <taxon>Microbacteriaceae</taxon>
        <taxon>Leifsonella</taxon>
    </lineage>
</organism>
<gene>
    <name evidence="3" type="ORF">GCM10022239_16010</name>
</gene>
<protein>
    <recommendedName>
        <fullName evidence="2">DUF6993 domain-containing protein</fullName>
    </recommendedName>
</protein>
<reference evidence="4" key="1">
    <citation type="journal article" date="2019" name="Int. J. Syst. Evol. Microbiol.">
        <title>The Global Catalogue of Microorganisms (GCM) 10K type strain sequencing project: providing services to taxonomists for standard genome sequencing and annotation.</title>
        <authorList>
            <consortium name="The Broad Institute Genomics Platform"/>
            <consortium name="The Broad Institute Genome Sequencing Center for Infectious Disease"/>
            <person name="Wu L."/>
            <person name="Ma J."/>
        </authorList>
    </citation>
    <scope>NUCLEOTIDE SEQUENCE [LARGE SCALE GENOMIC DNA]</scope>
    <source>
        <strain evidence="4">JCM 16949</strain>
    </source>
</reference>
<feature type="domain" description="DUF6993" evidence="2">
    <location>
        <begin position="74"/>
        <end position="156"/>
    </location>
</feature>
<feature type="compositionally biased region" description="Low complexity" evidence="1">
    <location>
        <begin position="31"/>
        <end position="46"/>
    </location>
</feature>
<dbReference type="InterPro" id="IPR054262">
    <property type="entry name" value="DUF6993"/>
</dbReference>
<accession>A0ABP7FPN6</accession>
<proteinExistence type="predicted"/>
<evidence type="ECO:0000313" key="4">
    <source>
        <dbReference type="Proteomes" id="UP001501004"/>
    </source>
</evidence>
<dbReference type="Proteomes" id="UP001501004">
    <property type="component" value="Unassembled WGS sequence"/>
</dbReference>
<dbReference type="EMBL" id="BAABAE010000003">
    <property type="protein sequence ID" value="GAA3741074.1"/>
    <property type="molecule type" value="Genomic_DNA"/>
</dbReference>
<name>A0ABP7FPN6_9MICO</name>
<evidence type="ECO:0000256" key="1">
    <source>
        <dbReference type="SAM" id="MobiDB-lite"/>
    </source>
</evidence>
<dbReference type="RefSeq" id="WP_344755509.1">
    <property type="nucleotide sequence ID" value="NZ_BAABAE010000003.1"/>
</dbReference>
<evidence type="ECO:0000259" key="2">
    <source>
        <dbReference type="Pfam" id="PF22504"/>
    </source>
</evidence>
<sequence>MREAQSWRTAVVILLVATVLVGCAPDRDMTVPMPLPTTTPSDTAPPTVEPDPDPTMLPGGTALANRKYFDFVNNRLLAVNSNPAGRAIIDNLVAAGFDKSAMQVTPDTTSQLRLPADSIEFSVRLHDDCLIGQFIGGKYFSTIGPMLTNGSCLIGDTRPIDW</sequence>
<feature type="region of interest" description="Disordered" evidence="1">
    <location>
        <begin position="31"/>
        <end position="52"/>
    </location>
</feature>
<evidence type="ECO:0000313" key="3">
    <source>
        <dbReference type="EMBL" id="GAA3741074.1"/>
    </source>
</evidence>
<dbReference type="PROSITE" id="PS51257">
    <property type="entry name" value="PROKAR_LIPOPROTEIN"/>
    <property type="match status" value="1"/>
</dbReference>